<dbReference type="SMART" id="SM00422">
    <property type="entry name" value="HTH_MERR"/>
    <property type="match status" value="1"/>
</dbReference>
<keyword evidence="1" id="KW-0238">DNA-binding</keyword>
<name>A0A4S2F011_9ACTN</name>
<dbReference type="PROSITE" id="PS50937">
    <property type="entry name" value="HTH_MERR_2"/>
    <property type="match status" value="1"/>
</dbReference>
<dbReference type="PANTHER" id="PTHR30204">
    <property type="entry name" value="REDOX-CYCLING DRUG-SENSING TRANSCRIPTIONAL ACTIVATOR SOXR"/>
    <property type="match status" value="1"/>
</dbReference>
<dbReference type="OrthoDB" id="3191171at2"/>
<sequence length="241" mass="27372">MADAGYLTIGKVVKRLQAEYPDLSVSKVRYLEDEGLLTPSRTPGGYRLYSSKDIKRLETILYLQKHRFLPLSVIREELDGHGEESVVALANDYPEAIVDDEEVRNSLHPLENMPELLGVSIAFVRDLANIGIVDLKRSPRGRELVNGHDFPLIRTADSLKRFGIEPRNLRQYVNAANRETTMFEQALSVMGPRQGEFTPEQRASYKQAFEQLLSLTNAIRDDLIRRNFRQVLAAISDTQES</sequence>
<dbReference type="RefSeq" id="WP_136012800.1">
    <property type="nucleotide sequence ID" value="NZ_SRYE01000004.1"/>
</dbReference>
<evidence type="ECO:0000256" key="1">
    <source>
        <dbReference type="ARBA" id="ARBA00023125"/>
    </source>
</evidence>
<gene>
    <name evidence="3" type="ORF">E5334_06570</name>
</gene>
<evidence type="ECO:0000313" key="4">
    <source>
        <dbReference type="Proteomes" id="UP000310263"/>
    </source>
</evidence>
<dbReference type="EMBL" id="SRYE01000004">
    <property type="protein sequence ID" value="TGY61667.1"/>
    <property type="molecule type" value="Genomic_DNA"/>
</dbReference>
<dbReference type="GO" id="GO:0003677">
    <property type="term" value="F:DNA binding"/>
    <property type="evidence" value="ECO:0007669"/>
    <property type="project" value="UniProtKB-KW"/>
</dbReference>
<dbReference type="Proteomes" id="UP000310263">
    <property type="component" value="Unassembled WGS sequence"/>
</dbReference>
<protein>
    <submittedName>
        <fullName evidence="3">MerR family transcriptional regulator</fullName>
    </submittedName>
</protein>
<feature type="domain" description="HTH merR-type" evidence="2">
    <location>
        <begin position="6"/>
        <end position="80"/>
    </location>
</feature>
<evidence type="ECO:0000259" key="2">
    <source>
        <dbReference type="PROSITE" id="PS50937"/>
    </source>
</evidence>
<dbReference type="Gene3D" id="1.10.1660.10">
    <property type="match status" value="1"/>
</dbReference>
<dbReference type="InterPro" id="IPR000551">
    <property type="entry name" value="MerR-type_HTH_dom"/>
</dbReference>
<comment type="caution">
    <text evidence="3">The sequence shown here is derived from an EMBL/GenBank/DDBJ whole genome shotgun (WGS) entry which is preliminary data.</text>
</comment>
<dbReference type="AlphaFoldDB" id="A0A4S2F011"/>
<evidence type="ECO:0000313" key="3">
    <source>
        <dbReference type="EMBL" id="TGY61667.1"/>
    </source>
</evidence>
<dbReference type="CDD" id="cd00592">
    <property type="entry name" value="HTH_MerR-like"/>
    <property type="match status" value="1"/>
</dbReference>
<accession>A0A4S2F011</accession>
<proteinExistence type="predicted"/>
<dbReference type="InterPro" id="IPR047057">
    <property type="entry name" value="MerR_fam"/>
</dbReference>
<reference evidence="3 4" key="1">
    <citation type="submission" date="2019-04" db="EMBL/GenBank/DDBJ databases">
        <title>Microbes associate with the intestines of laboratory mice.</title>
        <authorList>
            <person name="Navarre W."/>
            <person name="Wong E."/>
            <person name="Huang K."/>
            <person name="Tropini C."/>
            <person name="Ng K."/>
            <person name="Yu B."/>
        </authorList>
    </citation>
    <scope>NUCLEOTIDE SEQUENCE [LARGE SCALE GENOMIC DNA]</scope>
    <source>
        <strain evidence="3 4">NM07_P-09</strain>
    </source>
</reference>
<dbReference type="SUPFAM" id="SSF46955">
    <property type="entry name" value="Putative DNA-binding domain"/>
    <property type="match status" value="1"/>
</dbReference>
<keyword evidence="4" id="KW-1185">Reference proteome</keyword>
<dbReference type="InterPro" id="IPR009061">
    <property type="entry name" value="DNA-bd_dom_put_sf"/>
</dbReference>
<dbReference type="GO" id="GO:0003700">
    <property type="term" value="F:DNA-binding transcription factor activity"/>
    <property type="evidence" value="ECO:0007669"/>
    <property type="project" value="InterPro"/>
</dbReference>
<organism evidence="3 4">
    <name type="scientific">Muricaecibacterium torontonense</name>
    <dbReference type="NCBI Taxonomy" id="3032871"/>
    <lineage>
        <taxon>Bacteria</taxon>
        <taxon>Bacillati</taxon>
        <taxon>Actinomycetota</taxon>
        <taxon>Coriobacteriia</taxon>
        <taxon>Coriobacteriales</taxon>
        <taxon>Atopobiaceae</taxon>
        <taxon>Muricaecibacterium</taxon>
    </lineage>
</organism>
<dbReference type="PANTHER" id="PTHR30204:SF89">
    <property type="entry name" value="HTH MERR-TYPE DOMAIN-CONTAINING PROTEIN"/>
    <property type="match status" value="1"/>
</dbReference>
<dbReference type="Pfam" id="PF13411">
    <property type="entry name" value="MerR_1"/>
    <property type="match status" value="1"/>
</dbReference>